<evidence type="ECO:0000313" key="2">
    <source>
        <dbReference type="EnsemblMetazoa" id="ASIC012299-PA"/>
    </source>
</evidence>
<dbReference type="EnsemblMetazoa" id="ASIC012299-RA">
    <property type="protein sequence ID" value="ASIC012299-PA"/>
    <property type="gene ID" value="ASIC012299"/>
</dbReference>
<reference evidence="2" key="2">
    <citation type="submission" date="2020-05" db="UniProtKB">
        <authorList>
            <consortium name="EnsemblMetazoa"/>
        </authorList>
    </citation>
    <scope>IDENTIFICATION</scope>
</reference>
<sequence length="68" mass="7214">MKGNARSMFGVVTGGDFINQARFMGSQRFAGVSIPRTGARKSPLSRAAQGHFSGSVPGWSFAPQQVID</sequence>
<name>A0A084W2B5_ANOSI</name>
<keyword evidence="3" id="KW-1185">Reference proteome</keyword>
<dbReference type="EMBL" id="ATLV01019587">
    <property type="status" value="NOT_ANNOTATED_CDS"/>
    <property type="molecule type" value="Genomic_DNA"/>
</dbReference>
<evidence type="ECO:0000313" key="1">
    <source>
        <dbReference type="EMBL" id="KFB44359.1"/>
    </source>
</evidence>
<organism evidence="1">
    <name type="scientific">Anopheles sinensis</name>
    <name type="common">Mosquito</name>
    <dbReference type="NCBI Taxonomy" id="74873"/>
    <lineage>
        <taxon>Eukaryota</taxon>
        <taxon>Metazoa</taxon>
        <taxon>Ecdysozoa</taxon>
        <taxon>Arthropoda</taxon>
        <taxon>Hexapoda</taxon>
        <taxon>Insecta</taxon>
        <taxon>Pterygota</taxon>
        <taxon>Neoptera</taxon>
        <taxon>Endopterygota</taxon>
        <taxon>Diptera</taxon>
        <taxon>Nematocera</taxon>
        <taxon>Culicoidea</taxon>
        <taxon>Culicidae</taxon>
        <taxon>Anophelinae</taxon>
        <taxon>Anopheles</taxon>
    </lineage>
</organism>
<accession>A0A084W2B5</accession>
<reference evidence="1 3" key="1">
    <citation type="journal article" date="2014" name="BMC Genomics">
        <title>Genome sequence of Anopheles sinensis provides insight into genetics basis of mosquito competence for malaria parasites.</title>
        <authorList>
            <person name="Zhou D."/>
            <person name="Zhang D."/>
            <person name="Ding G."/>
            <person name="Shi L."/>
            <person name="Hou Q."/>
            <person name="Ye Y."/>
            <person name="Xu Y."/>
            <person name="Zhou H."/>
            <person name="Xiong C."/>
            <person name="Li S."/>
            <person name="Yu J."/>
            <person name="Hong S."/>
            <person name="Yu X."/>
            <person name="Zou P."/>
            <person name="Chen C."/>
            <person name="Chang X."/>
            <person name="Wang W."/>
            <person name="Lv Y."/>
            <person name="Sun Y."/>
            <person name="Ma L."/>
            <person name="Shen B."/>
            <person name="Zhu C."/>
        </authorList>
    </citation>
    <scope>NUCLEOTIDE SEQUENCE [LARGE SCALE GENOMIC DNA]</scope>
</reference>
<proteinExistence type="predicted"/>
<evidence type="ECO:0000313" key="3">
    <source>
        <dbReference type="Proteomes" id="UP000030765"/>
    </source>
</evidence>
<protein>
    <submittedName>
        <fullName evidence="1 2">Uncharacterized protein</fullName>
    </submittedName>
</protein>
<gene>
    <name evidence="1" type="ORF">ZHAS_00012299</name>
</gene>
<dbReference type="Proteomes" id="UP000030765">
    <property type="component" value="Unassembled WGS sequence"/>
</dbReference>
<dbReference type="EMBL" id="KE525275">
    <property type="protein sequence ID" value="KFB44359.1"/>
    <property type="molecule type" value="Genomic_DNA"/>
</dbReference>
<dbReference type="AlphaFoldDB" id="A0A084W2B5"/>
<dbReference type="VEuPathDB" id="VectorBase:ASIC012299"/>